<dbReference type="InterPro" id="IPR002816">
    <property type="entry name" value="TraB/PrgY/GumN_fam"/>
</dbReference>
<reference evidence="2 3" key="1">
    <citation type="submission" date="2020-08" db="EMBL/GenBank/DDBJ databases">
        <title>Bridging the membrane lipid divide: bacteria of the FCB group superphylum have the potential to synthesize archaeal ether lipids.</title>
        <authorList>
            <person name="Villanueva L."/>
            <person name="Von Meijenfeldt F.A.B."/>
            <person name="Westbye A.B."/>
            <person name="Yadav S."/>
            <person name="Hopmans E.C."/>
            <person name="Dutilh B.E."/>
            <person name="Sinninghe Damste J.S."/>
        </authorList>
    </citation>
    <scope>NUCLEOTIDE SEQUENCE [LARGE SCALE GENOMIC DNA]</scope>
    <source>
        <strain evidence="2">NIOZ-UU27</strain>
    </source>
</reference>
<name>A0A8J6T4F4_9DELT</name>
<dbReference type="PANTHER" id="PTHR21530">
    <property type="entry name" value="PHEROMONE SHUTDOWN PROTEIN"/>
    <property type="match status" value="1"/>
</dbReference>
<dbReference type="AlphaFoldDB" id="A0A8J6T4F4"/>
<evidence type="ECO:0000313" key="2">
    <source>
        <dbReference type="EMBL" id="MBC8177427.1"/>
    </source>
</evidence>
<keyword evidence="1" id="KW-1133">Transmembrane helix</keyword>
<dbReference type="PANTHER" id="PTHR21530:SF7">
    <property type="entry name" value="TRAB DOMAIN-CONTAINING PROTEIN"/>
    <property type="match status" value="1"/>
</dbReference>
<keyword evidence="1" id="KW-0812">Transmembrane</keyword>
<dbReference type="InterPro" id="IPR046345">
    <property type="entry name" value="TraB_PrgY-like"/>
</dbReference>
<feature type="transmembrane region" description="Helical" evidence="1">
    <location>
        <begin position="248"/>
        <end position="268"/>
    </location>
</feature>
<comment type="caution">
    <text evidence="2">The sequence shown here is derived from an EMBL/GenBank/DDBJ whole genome shotgun (WGS) entry which is preliminary data.</text>
</comment>
<feature type="transmembrane region" description="Helical" evidence="1">
    <location>
        <begin position="360"/>
        <end position="383"/>
    </location>
</feature>
<sequence>MVNSDNKHHLIIEDKDIILLGTAHVSEESADLVAEVVEEEKPDTVCVELCESRYKAMTQENRWKDTDLIKVIKEKKAFLLLSNLMLAAFQKKIGKKLGIKPGEEMRRAIKAAETVDARVHLADRDIRTTLSRTWRLMSLWTKIKLLTQLITSMGEVDNIEKADIEKMKEKDVLETLLAEIGDTLPELRNVLIDERDQYLAEKIRTAPGKKIVAVVGAGHVPGIQRYWNKPVDMEALEVLPPKGKFGGFLKWGIPAVVVGLIILGFYMAGADAGKDMIKWWVLANGIFAGLGAAVALAHPLTILSAIVASPITSLNPMIAAGWVAGLVEVFLRKPKVKDFESLPEDITSMKGFWKNKITRILLIVVLTNLGSSLGAFVAIPLMAKVF</sequence>
<accession>A0A8J6T4F4</accession>
<keyword evidence="1" id="KW-0472">Membrane</keyword>
<dbReference type="EMBL" id="JACNJD010000208">
    <property type="protein sequence ID" value="MBC8177427.1"/>
    <property type="molecule type" value="Genomic_DNA"/>
</dbReference>
<evidence type="ECO:0000256" key="1">
    <source>
        <dbReference type="SAM" id="Phobius"/>
    </source>
</evidence>
<feature type="transmembrane region" description="Helical" evidence="1">
    <location>
        <begin position="280"/>
        <end position="307"/>
    </location>
</feature>
<proteinExistence type="predicted"/>
<dbReference type="Pfam" id="PF01963">
    <property type="entry name" value="TraB_PrgY_gumN"/>
    <property type="match status" value="1"/>
</dbReference>
<dbReference type="InterPro" id="IPR005230">
    <property type="entry name" value="TraB_bac"/>
</dbReference>
<evidence type="ECO:0000313" key="3">
    <source>
        <dbReference type="Proteomes" id="UP000650524"/>
    </source>
</evidence>
<gene>
    <name evidence="2" type="ORF">H8E19_08485</name>
</gene>
<protein>
    <submittedName>
        <fullName evidence="2">TraB/GumN family protein</fullName>
    </submittedName>
</protein>
<dbReference type="CDD" id="cd14726">
    <property type="entry name" value="TraB_PrgY-like"/>
    <property type="match status" value="1"/>
</dbReference>
<feature type="transmembrane region" description="Helical" evidence="1">
    <location>
        <begin position="313"/>
        <end position="331"/>
    </location>
</feature>
<organism evidence="2 3">
    <name type="scientific">Candidatus Desulfacyla euxinica</name>
    <dbReference type="NCBI Taxonomy" id="2841693"/>
    <lineage>
        <taxon>Bacteria</taxon>
        <taxon>Deltaproteobacteria</taxon>
        <taxon>Candidatus Desulfacyla</taxon>
    </lineage>
</organism>
<dbReference type="NCBIfam" id="TIGR00261">
    <property type="entry name" value="traB"/>
    <property type="match status" value="1"/>
</dbReference>
<dbReference type="Proteomes" id="UP000650524">
    <property type="component" value="Unassembled WGS sequence"/>
</dbReference>